<feature type="transmembrane region" description="Helical" evidence="2">
    <location>
        <begin position="144"/>
        <end position="164"/>
    </location>
</feature>
<dbReference type="RefSeq" id="WP_196824393.1">
    <property type="nucleotide sequence ID" value="NZ_CP046980.1"/>
</dbReference>
<feature type="transmembrane region" description="Helical" evidence="2">
    <location>
        <begin position="63"/>
        <end position="80"/>
    </location>
</feature>
<keyword evidence="2" id="KW-1133">Transmembrane helix</keyword>
<feature type="transmembrane region" description="Helical" evidence="2">
    <location>
        <begin position="20"/>
        <end position="43"/>
    </location>
</feature>
<keyword evidence="2" id="KW-0812">Transmembrane</keyword>
<dbReference type="Proteomes" id="UP000658613">
    <property type="component" value="Unassembled WGS sequence"/>
</dbReference>
<sequence>MTDQHVQPVPDKRRARIGAALIGVGAVIIWIALQFTWITVGTLDERTGAAVTEIAGSMWSSELQAIALLLLAAMVAGFALRRSGRRAVGTIAAVFAGAGLYWPAKLLIVDPSPERIESVLQFAAESTSGGAAPIGQVNQVDVSVAYPLLAVVGTLVALAGASMLSSQPGEDAATASKYETTASRRQKIEDDLAEDPDSGRVMWDALDADIDPTDRADFPQSDPGR</sequence>
<proteinExistence type="predicted"/>
<feature type="transmembrane region" description="Helical" evidence="2">
    <location>
        <begin position="87"/>
        <end position="104"/>
    </location>
</feature>
<dbReference type="AlphaFoldDB" id="A0A931E289"/>
<dbReference type="NCBIfam" id="TIGR02234">
    <property type="entry name" value="trp_oprn_chp"/>
    <property type="match status" value="1"/>
</dbReference>
<keyword evidence="2" id="KW-0472">Membrane</keyword>
<keyword evidence="4" id="KW-1185">Reference proteome</keyword>
<reference evidence="3" key="1">
    <citation type="submission" date="2020-11" db="EMBL/GenBank/DDBJ databases">
        <title>Sequencing the genomes of 1000 actinobacteria strains.</title>
        <authorList>
            <person name="Klenk H.-P."/>
        </authorList>
    </citation>
    <scope>NUCLEOTIDE SEQUENCE</scope>
    <source>
        <strain evidence="3">DSM 45632</strain>
    </source>
</reference>
<dbReference type="InterPro" id="IPR011746">
    <property type="entry name" value="Trp_synth-assoc_CHP"/>
</dbReference>
<gene>
    <name evidence="3" type="ORF">IW254_000885</name>
</gene>
<evidence type="ECO:0000313" key="4">
    <source>
        <dbReference type="Proteomes" id="UP000658613"/>
    </source>
</evidence>
<evidence type="ECO:0000256" key="1">
    <source>
        <dbReference type="SAM" id="MobiDB-lite"/>
    </source>
</evidence>
<name>A0A931E289_9CORY</name>
<evidence type="ECO:0000256" key="2">
    <source>
        <dbReference type="SAM" id="Phobius"/>
    </source>
</evidence>
<organism evidence="3 4">
    <name type="scientific">Corynebacterium aquatimens</name>
    <dbReference type="NCBI Taxonomy" id="1190508"/>
    <lineage>
        <taxon>Bacteria</taxon>
        <taxon>Bacillati</taxon>
        <taxon>Actinomycetota</taxon>
        <taxon>Actinomycetes</taxon>
        <taxon>Mycobacteriales</taxon>
        <taxon>Corynebacteriaceae</taxon>
        <taxon>Corynebacterium</taxon>
    </lineage>
</organism>
<comment type="caution">
    <text evidence="3">The sequence shown here is derived from an EMBL/GenBank/DDBJ whole genome shotgun (WGS) entry which is preliminary data.</text>
</comment>
<feature type="region of interest" description="Disordered" evidence="1">
    <location>
        <begin position="166"/>
        <end position="225"/>
    </location>
</feature>
<accession>A0A931E289</accession>
<evidence type="ECO:0000313" key="3">
    <source>
        <dbReference type="EMBL" id="MBG6121916.1"/>
    </source>
</evidence>
<dbReference type="InterPro" id="IPR019051">
    <property type="entry name" value="Trp_biosyn_TM_oprn/chp"/>
</dbReference>
<protein>
    <submittedName>
        <fullName evidence="3">Membrane protein (TIGR02234 family)</fullName>
    </submittedName>
</protein>
<dbReference type="Pfam" id="PF09534">
    <property type="entry name" value="Trp_oprn_chp"/>
    <property type="match status" value="1"/>
</dbReference>
<dbReference type="EMBL" id="JADOUE010000001">
    <property type="protein sequence ID" value="MBG6121916.1"/>
    <property type="molecule type" value="Genomic_DNA"/>
</dbReference>